<dbReference type="AlphaFoldDB" id="A0AB39XWA2"/>
<name>A0AB39XWA2_9BRAD</name>
<accession>A0AB39XWA2</accession>
<reference evidence="1" key="1">
    <citation type="submission" date="2024-08" db="EMBL/GenBank/DDBJ databases">
        <authorList>
            <person name="Chaddad Z."/>
            <person name="Lamrabet M."/>
            <person name="Bouhnik O."/>
            <person name="Alami S."/>
            <person name="Wipf D."/>
            <person name="Courty P.E."/>
            <person name="Missbah El Idrissi M."/>
        </authorList>
    </citation>
    <scope>NUCLEOTIDE SEQUENCE</scope>
    <source>
        <strain evidence="1">LLZ17</strain>
    </source>
</reference>
<protein>
    <submittedName>
        <fullName evidence="1">Uncharacterized protein</fullName>
    </submittedName>
</protein>
<organism evidence="1">
    <name type="scientific">Bradyrhizobium sp. LLZ17</name>
    <dbReference type="NCBI Taxonomy" id="3239388"/>
    <lineage>
        <taxon>Bacteria</taxon>
        <taxon>Pseudomonadati</taxon>
        <taxon>Pseudomonadota</taxon>
        <taxon>Alphaproteobacteria</taxon>
        <taxon>Hyphomicrobiales</taxon>
        <taxon>Nitrobacteraceae</taxon>
        <taxon>Bradyrhizobium</taxon>
    </lineage>
</organism>
<gene>
    <name evidence="1" type="ORF">AB8Z38_24315</name>
</gene>
<dbReference type="RefSeq" id="WP_369726802.1">
    <property type="nucleotide sequence ID" value="NZ_CP165734.1"/>
</dbReference>
<evidence type="ECO:0000313" key="1">
    <source>
        <dbReference type="EMBL" id="XDV61465.1"/>
    </source>
</evidence>
<proteinExistence type="predicted"/>
<dbReference type="EMBL" id="CP165734">
    <property type="protein sequence ID" value="XDV61465.1"/>
    <property type="molecule type" value="Genomic_DNA"/>
</dbReference>
<sequence>MALKVRIMHAALRQNLGYRVANLLADTQLTLRAAGAGTLLLMMAGHISKSPHRAQIWDTSIVICPAETNERWVAGKIRPPHSRNFSSKRSGRFGKIWTYRERWIVSTR</sequence>